<sequence>MPYGGCAPYVYHGTAKIAWVATTQGYGELPLCRWDPWGLVLGLPAWTKSSVAGEEAKRLDGLKKELDTFDRRLWFGLRGRGNATSSKAATDSTSLIRPETEEVHFKLNLVKSSAAHSLGIDVDLTDGNAILVEAVHEGLVLEWNRRNPTNAVQKHDRIVAVNGIEGNADLMAQKCRDELQLHLLVSRLTAECGR</sequence>
<evidence type="ECO:0000259" key="1">
    <source>
        <dbReference type="PROSITE" id="PS50106"/>
    </source>
</evidence>
<evidence type="ECO:0000313" key="2">
    <source>
        <dbReference type="EMBL" id="CAK9063002.1"/>
    </source>
</evidence>
<proteinExistence type="predicted"/>
<dbReference type="PROSITE" id="PS50106">
    <property type="entry name" value="PDZ"/>
    <property type="match status" value="1"/>
</dbReference>
<comment type="caution">
    <text evidence="2">The sequence shown here is derived from an EMBL/GenBank/DDBJ whole genome shotgun (WGS) entry which is preliminary data.</text>
</comment>
<evidence type="ECO:0000313" key="3">
    <source>
        <dbReference type="Proteomes" id="UP001642464"/>
    </source>
</evidence>
<dbReference type="Proteomes" id="UP001642464">
    <property type="component" value="Unassembled WGS sequence"/>
</dbReference>
<accession>A0ABP0NJF6</accession>
<dbReference type="InterPro" id="IPR001478">
    <property type="entry name" value="PDZ"/>
</dbReference>
<protein>
    <recommendedName>
        <fullName evidence="1">PDZ domain-containing protein</fullName>
    </recommendedName>
</protein>
<name>A0ABP0NJF6_9DINO</name>
<keyword evidence="3" id="KW-1185">Reference proteome</keyword>
<gene>
    <name evidence="2" type="ORF">SCF082_LOCUS32704</name>
</gene>
<dbReference type="EMBL" id="CAXAMM010028557">
    <property type="protein sequence ID" value="CAK9063002.1"/>
    <property type="molecule type" value="Genomic_DNA"/>
</dbReference>
<feature type="domain" description="PDZ" evidence="1">
    <location>
        <begin position="106"/>
        <end position="166"/>
    </location>
</feature>
<organism evidence="2 3">
    <name type="scientific">Durusdinium trenchii</name>
    <dbReference type="NCBI Taxonomy" id="1381693"/>
    <lineage>
        <taxon>Eukaryota</taxon>
        <taxon>Sar</taxon>
        <taxon>Alveolata</taxon>
        <taxon>Dinophyceae</taxon>
        <taxon>Suessiales</taxon>
        <taxon>Symbiodiniaceae</taxon>
        <taxon>Durusdinium</taxon>
    </lineage>
</organism>
<reference evidence="2 3" key="1">
    <citation type="submission" date="2024-02" db="EMBL/GenBank/DDBJ databases">
        <authorList>
            <person name="Chen Y."/>
            <person name="Shah S."/>
            <person name="Dougan E. K."/>
            <person name="Thang M."/>
            <person name="Chan C."/>
        </authorList>
    </citation>
    <scope>NUCLEOTIDE SEQUENCE [LARGE SCALE GENOMIC DNA]</scope>
</reference>